<keyword evidence="3" id="KW-1185">Reference proteome</keyword>
<reference evidence="2 3" key="1">
    <citation type="submission" date="2023-10" db="EMBL/GenBank/DDBJ databases">
        <title>Comparative genomics analysis reveals potential genetic determinants of host preference in Cryptosporidium xiaoi.</title>
        <authorList>
            <person name="Xiao L."/>
            <person name="Li J."/>
        </authorList>
    </citation>
    <scope>NUCLEOTIDE SEQUENCE [LARGE SCALE GENOMIC DNA]</scope>
    <source>
        <strain evidence="2 3">52996</strain>
    </source>
</reference>
<accession>A0AAV9Y2I6</accession>
<dbReference type="Proteomes" id="UP001311799">
    <property type="component" value="Unassembled WGS sequence"/>
</dbReference>
<keyword evidence="1" id="KW-1133">Transmembrane helix</keyword>
<sequence>MLAFVSFISIISYLFLGYLWKYLEEEYGIFTSSLSLILIIFTLYGVYVYVKNALYIELNIWNLIVKKDYKKSDNKNRLSVSERYNEEKQKHLNTEFQFVDEGRTKILNGIGFDMNTPIQKLRTENRAEYSDKNISFFGLSMTSPSRRSFSTSNSVYNVFNSTTPCSQSSLVDSFIKAASVANTLQENTNIRKNSLVNTPQQYKTEPFTIYKTPNSNRFSAEARNQSKLPIINSIKSSLNSNIITSAKSKFGNYISSIQGRISTGKVRRNSIPGEFIKNSTFSDIINYKGPKLTSTLEIERKKNNFIKVEEDSGRSIKANQTPIRKINTGLSSPLPTGKTSPLLLLTEKK</sequence>
<feature type="transmembrane region" description="Helical" evidence="1">
    <location>
        <begin position="29"/>
        <end position="50"/>
    </location>
</feature>
<proteinExistence type="predicted"/>
<evidence type="ECO:0000313" key="2">
    <source>
        <dbReference type="EMBL" id="KAK6591059.1"/>
    </source>
</evidence>
<keyword evidence="1" id="KW-0812">Transmembrane</keyword>
<dbReference type="AlphaFoldDB" id="A0AAV9Y2I6"/>
<protein>
    <submittedName>
        <fullName evidence="2">Uncharacterized protein</fullName>
    </submittedName>
</protein>
<dbReference type="EMBL" id="JAWDEY010000002">
    <property type="protein sequence ID" value="KAK6591059.1"/>
    <property type="molecule type" value="Genomic_DNA"/>
</dbReference>
<keyword evidence="1" id="KW-0472">Membrane</keyword>
<comment type="caution">
    <text evidence="2">The sequence shown here is derived from an EMBL/GenBank/DDBJ whole genome shotgun (WGS) entry which is preliminary data.</text>
</comment>
<evidence type="ECO:0000313" key="3">
    <source>
        <dbReference type="Proteomes" id="UP001311799"/>
    </source>
</evidence>
<feature type="transmembrane region" description="Helical" evidence="1">
    <location>
        <begin position="5"/>
        <end position="23"/>
    </location>
</feature>
<organism evidence="2 3">
    <name type="scientific">Cryptosporidium xiaoi</name>
    <dbReference type="NCBI Taxonomy" id="659607"/>
    <lineage>
        <taxon>Eukaryota</taxon>
        <taxon>Sar</taxon>
        <taxon>Alveolata</taxon>
        <taxon>Apicomplexa</taxon>
        <taxon>Conoidasida</taxon>
        <taxon>Coccidia</taxon>
        <taxon>Eucoccidiorida</taxon>
        <taxon>Eimeriorina</taxon>
        <taxon>Cryptosporidiidae</taxon>
        <taxon>Cryptosporidium</taxon>
    </lineage>
</organism>
<evidence type="ECO:0000256" key="1">
    <source>
        <dbReference type="SAM" id="Phobius"/>
    </source>
</evidence>
<name>A0AAV9Y2I6_9CRYT</name>
<gene>
    <name evidence="2" type="ORF">RS030_111773</name>
</gene>